<dbReference type="InterPro" id="IPR000843">
    <property type="entry name" value="HTH_LacI"/>
</dbReference>
<dbReference type="Pfam" id="PF13377">
    <property type="entry name" value="Peripla_BP_3"/>
    <property type="match status" value="1"/>
</dbReference>
<evidence type="ECO:0000256" key="1">
    <source>
        <dbReference type="ARBA" id="ARBA00023015"/>
    </source>
</evidence>
<accession>A0A7L5AG38</accession>
<dbReference type="InterPro" id="IPR028082">
    <property type="entry name" value="Peripla_BP_I"/>
</dbReference>
<dbReference type="SMART" id="SM00354">
    <property type="entry name" value="HTH_LACI"/>
    <property type="match status" value="1"/>
</dbReference>
<name>A0A7L5AG38_9MICO</name>
<proteinExistence type="predicted"/>
<dbReference type="GO" id="GO:0000976">
    <property type="term" value="F:transcription cis-regulatory region binding"/>
    <property type="evidence" value="ECO:0007669"/>
    <property type="project" value="TreeGrafter"/>
</dbReference>
<dbReference type="PANTHER" id="PTHR30146">
    <property type="entry name" value="LACI-RELATED TRANSCRIPTIONAL REPRESSOR"/>
    <property type="match status" value="1"/>
</dbReference>
<evidence type="ECO:0000313" key="6">
    <source>
        <dbReference type="Proteomes" id="UP000464507"/>
    </source>
</evidence>
<dbReference type="Proteomes" id="UP000464507">
    <property type="component" value="Chromosome"/>
</dbReference>
<keyword evidence="3" id="KW-0804">Transcription</keyword>
<protein>
    <recommendedName>
        <fullName evidence="4">HTH lacI-type domain-containing protein</fullName>
    </recommendedName>
</protein>
<organism evidence="5 6">
    <name type="scientific">Marisediminicola antarctica</name>
    <dbReference type="NCBI Taxonomy" id="674079"/>
    <lineage>
        <taxon>Bacteria</taxon>
        <taxon>Bacillati</taxon>
        <taxon>Actinomycetota</taxon>
        <taxon>Actinomycetes</taxon>
        <taxon>Micrococcales</taxon>
        <taxon>Microbacteriaceae</taxon>
        <taxon>Marisediminicola</taxon>
    </lineage>
</organism>
<dbReference type="InterPro" id="IPR046335">
    <property type="entry name" value="LacI/GalR-like_sensor"/>
</dbReference>
<dbReference type="CDD" id="cd06267">
    <property type="entry name" value="PBP1_LacI_sugar_binding-like"/>
    <property type="match status" value="1"/>
</dbReference>
<dbReference type="Pfam" id="PF00356">
    <property type="entry name" value="LacI"/>
    <property type="match status" value="1"/>
</dbReference>
<dbReference type="Gene3D" id="3.40.50.2300">
    <property type="match status" value="2"/>
</dbReference>
<keyword evidence="6" id="KW-1185">Reference proteome</keyword>
<dbReference type="SUPFAM" id="SSF53822">
    <property type="entry name" value="Periplasmic binding protein-like I"/>
    <property type="match status" value="1"/>
</dbReference>
<feature type="domain" description="HTH lacI-type" evidence="4">
    <location>
        <begin position="3"/>
        <end position="58"/>
    </location>
</feature>
<gene>
    <name evidence="5" type="ORF">BHD05_07250</name>
</gene>
<dbReference type="KEGG" id="mant:BHD05_07250"/>
<dbReference type="SUPFAM" id="SSF47413">
    <property type="entry name" value="lambda repressor-like DNA-binding domains"/>
    <property type="match status" value="1"/>
</dbReference>
<evidence type="ECO:0000259" key="4">
    <source>
        <dbReference type="PROSITE" id="PS50932"/>
    </source>
</evidence>
<dbReference type="EMBL" id="CP017146">
    <property type="protein sequence ID" value="QHO69468.1"/>
    <property type="molecule type" value="Genomic_DNA"/>
</dbReference>
<dbReference type="Gene3D" id="1.10.260.40">
    <property type="entry name" value="lambda repressor-like DNA-binding domains"/>
    <property type="match status" value="1"/>
</dbReference>
<dbReference type="GO" id="GO:0003700">
    <property type="term" value="F:DNA-binding transcription factor activity"/>
    <property type="evidence" value="ECO:0007669"/>
    <property type="project" value="TreeGrafter"/>
</dbReference>
<evidence type="ECO:0000256" key="2">
    <source>
        <dbReference type="ARBA" id="ARBA00023125"/>
    </source>
</evidence>
<reference evidence="5 6" key="1">
    <citation type="submission" date="2016-09" db="EMBL/GenBank/DDBJ databases">
        <title>Complete genome sequence of microbes from the polar regions.</title>
        <authorList>
            <person name="Liao L."/>
            <person name="Chen B."/>
        </authorList>
    </citation>
    <scope>NUCLEOTIDE SEQUENCE [LARGE SCALE GENOMIC DNA]</scope>
    <source>
        <strain evidence="5 6">ZS314</strain>
    </source>
</reference>
<dbReference type="InterPro" id="IPR010982">
    <property type="entry name" value="Lambda_DNA-bd_dom_sf"/>
</dbReference>
<evidence type="ECO:0000256" key="3">
    <source>
        <dbReference type="ARBA" id="ARBA00023163"/>
    </source>
</evidence>
<sequence length="345" mass="36485">MAVTRADVARRAGVSPAVVSYVLNPGSRPVSAAARARIEQAILETGYRPNAIAQALRRSSTMSIGLMVPDLNNPATASLVRAIEDIAYDAGYVLFIGTVGHDLEREKRYLRTYADRQVDAVIMLGVNAGHLAEIAAKGLPVLILDTIPHGLGVSSVVAESCESAATAVRHLVEVHGHTRVACVTSSASVSNLLEERVNGWRSALESAGLPCDDGLIARNDDRDGGYFAAKELLESSRPTAFFVTTDMQAVGVIRAVREANLYVPGDIAVMSFDGSELAARAFPGLSSVDPGIQTIAETAMKRVLARLDKSNLDETHDILPSSLVLRRSCGCNNPEAAATTTPAAP</sequence>
<keyword evidence="1" id="KW-0805">Transcription regulation</keyword>
<dbReference type="AlphaFoldDB" id="A0A7L5AG38"/>
<evidence type="ECO:0000313" key="5">
    <source>
        <dbReference type="EMBL" id="QHO69468.1"/>
    </source>
</evidence>
<keyword evidence="2" id="KW-0238">DNA-binding</keyword>
<dbReference type="PANTHER" id="PTHR30146:SF109">
    <property type="entry name" value="HTH-TYPE TRANSCRIPTIONAL REGULATOR GALS"/>
    <property type="match status" value="1"/>
</dbReference>
<dbReference type="PROSITE" id="PS50932">
    <property type="entry name" value="HTH_LACI_2"/>
    <property type="match status" value="1"/>
</dbReference>
<dbReference type="CDD" id="cd01392">
    <property type="entry name" value="HTH_LacI"/>
    <property type="match status" value="1"/>
</dbReference>